<dbReference type="InterPro" id="IPR057696">
    <property type="entry name" value="DUF7936"/>
</dbReference>
<dbReference type="EMBL" id="LR796215">
    <property type="protein sequence ID" value="CAB4127800.1"/>
    <property type="molecule type" value="Genomic_DNA"/>
</dbReference>
<organism evidence="2">
    <name type="scientific">uncultured Caudovirales phage</name>
    <dbReference type="NCBI Taxonomy" id="2100421"/>
    <lineage>
        <taxon>Viruses</taxon>
        <taxon>Duplodnaviria</taxon>
        <taxon>Heunggongvirae</taxon>
        <taxon>Uroviricota</taxon>
        <taxon>Caudoviricetes</taxon>
        <taxon>Peduoviridae</taxon>
        <taxon>Maltschvirus</taxon>
        <taxon>Maltschvirus maltsch</taxon>
    </lineage>
</organism>
<feature type="domain" description="DUF7936" evidence="1">
    <location>
        <begin position="2"/>
        <end position="95"/>
    </location>
</feature>
<gene>
    <name evidence="2" type="ORF">UFOVP96_7</name>
</gene>
<accession>A0A6J5L5E3</accession>
<protein>
    <recommendedName>
        <fullName evidence="1">DUF7936 domain-containing protein</fullName>
    </recommendedName>
</protein>
<dbReference type="Pfam" id="PF25590">
    <property type="entry name" value="DUF7936"/>
    <property type="match status" value="1"/>
</dbReference>
<evidence type="ECO:0000259" key="1">
    <source>
        <dbReference type="Pfam" id="PF25590"/>
    </source>
</evidence>
<evidence type="ECO:0000313" key="2">
    <source>
        <dbReference type="EMBL" id="CAB4127800.1"/>
    </source>
</evidence>
<name>A0A6J5L5E3_9CAUD</name>
<proteinExistence type="predicted"/>
<reference evidence="2" key="1">
    <citation type="submission" date="2020-04" db="EMBL/GenBank/DDBJ databases">
        <authorList>
            <person name="Chiriac C."/>
            <person name="Salcher M."/>
            <person name="Ghai R."/>
            <person name="Kavagutti S V."/>
        </authorList>
    </citation>
    <scope>NUCLEOTIDE SEQUENCE</scope>
</reference>
<sequence length="104" mass="11929">MTYTWKILELTAENDQIKNARYKVIATDGENTVETENYHTFTDTTFNIPYAEIYEHLIITAIQDETTIDGVSSIKSRLDEQLNNLKSNKTVGLPWLANTFTPEL</sequence>